<feature type="region of interest" description="Disordered" evidence="1">
    <location>
        <begin position="126"/>
        <end position="149"/>
    </location>
</feature>
<gene>
    <name evidence="2" type="ORF">BBN63_12325</name>
</gene>
<accession>A0A1U9QRM8</accession>
<dbReference type="AlphaFoldDB" id="A0A1U9QRM8"/>
<name>A0A1U9QRM8_STRNV</name>
<sequence length="395" mass="43737">MPAYRTIRMTLQEGPIAAFADEEAWRARERYPTIVGMGLPVFVVATESERGGWEILGSAGDTPQSVRDSLGSHFRRLAKEAAETGRAGDRKKYRAAYEKLDRVAVDELRVLGTRYRVVRVEQFIRLGPDGPEPPRPSDPDPGEVGEAHRLPSRIKGFVIDPYIGTGMAEGLLKFDLMQFVLKAGTAPPDVRGDSLRAVETHPGGVLLPAEFAIAECGGDGQWKPHSGAAPSPQAARDRLAVDFRVMTPIRQRLGEAEREEYARAADRLDEKRGAGIAVAGRRYRVARVEQLVRIGPDGPEGPRPSDFDPDPPIEAHTRQLREQGLLDGDGDGDDEDESRELNEEVQEIKRLMEKEEARRAAWKLQRQQRKQAAKPSEPGREPEPGRESEPGPDNL</sequence>
<reference evidence="2 3" key="1">
    <citation type="submission" date="2016-11" db="EMBL/GenBank/DDBJ databases">
        <title>Complete genome sequence of Streptomyces niveus SCSIO 3406.</title>
        <authorList>
            <person name="Zhu Q."/>
            <person name="Cheng W."/>
            <person name="Song Y."/>
            <person name="Li Q."/>
            <person name="Ju J."/>
        </authorList>
    </citation>
    <scope>NUCLEOTIDE SEQUENCE [LARGE SCALE GENOMIC DNA]</scope>
    <source>
        <strain evidence="2 3">SCSIO 3406</strain>
    </source>
</reference>
<evidence type="ECO:0000313" key="3">
    <source>
        <dbReference type="Proteomes" id="UP000189677"/>
    </source>
</evidence>
<organism evidence="2 3">
    <name type="scientific">Streptomyces niveus</name>
    <name type="common">Streptomyces spheroides</name>
    <dbReference type="NCBI Taxonomy" id="193462"/>
    <lineage>
        <taxon>Bacteria</taxon>
        <taxon>Bacillati</taxon>
        <taxon>Actinomycetota</taxon>
        <taxon>Actinomycetes</taxon>
        <taxon>Kitasatosporales</taxon>
        <taxon>Streptomycetaceae</taxon>
        <taxon>Streptomyces</taxon>
    </lineage>
</organism>
<feature type="region of interest" description="Disordered" evidence="1">
    <location>
        <begin position="293"/>
        <end position="395"/>
    </location>
</feature>
<dbReference type="KEGG" id="snw:BBN63_12325"/>
<dbReference type="Pfam" id="PF19379">
    <property type="entry name" value="DUF5954"/>
    <property type="match status" value="1"/>
</dbReference>
<dbReference type="InterPro" id="IPR045998">
    <property type="entry name" value="DUF5954"/>
</dbReference>
<evidence type="ECO:0000313" key="2">
    <source>
        <dbReference type="EMBL" id="AQU66906.1"/>
    </source>
</evidence>
<keyword evidence="3" id="KW-1185">Reference proteome</keyword>
<dbReference type="EMBL" id="CP018047">
    <property type="protein sequence ID" value="AQU66906.1"/>
    <property type="molecule type" value="Genomic_DNA"/>
</dbReference>
<feature type="compositionally biased region" description="Basic and acidic residues" evidence="1">
    <location>
        <begin position="339"/>
        <end position="359"/>
    </location>
</feature>
<feature type="compositionally biased region" description="Basic and acidic residues" evidence="1">
    <location>
        <begin position="377"/>
        <end position="389"/>
    </location>
</feature>
<protein>
    <submittedName>
        <fullName evidence="2">PE-PGRS family protein</fullName>
    </submittedName>
</protein>
<proteinExistence type="predicted"/>
<dbReference type="Proteomes" id="UP000189677">
    <property type="component" value="Chromosome"/>
</dbReference>
<feature type="compositionally biased region" description="Acidic residues" evidence="1">
    <location>
        <begin position="328"/>
        <end position="338"/>
    </location>
</feature>
<evidence type="ECO:0000256" key="1">
    <source>
        <dbReference type="SAM" id="MobiDB-lite"/>
    </source>
</evidence>